<dbReference type="Proteomes" id="UP001372338">
    <property type="component" value="Unassembled WGS sequence"/>
</dbReference>
<dbReference type="PROSITE" id="PS51257">
    <property type="entry name" value="PROKAR_LIPOPROTEIN"/>
    <property type="match status" value="1"/>
</dbReference>
<evidence type="ECO:0000313" key="2">
    <source>
        <dbReference type="EMBL" id="KAK7274494.1"/>
    </source>
</evidence>
<dbReference type="EMBL" id="JAYWIO010000003">
    <property type="protein sequence ID" value="KAK7274494.1"/>
    <property type="molecule type" value="Genomic_DNA"/>
</dbReference>
<gene>
    <name evidence="2" type="ORF">RIF29_15586</name>
</gene>
<name>A0AAN9IDP7_CROPI</name>
<reference evidence="2 3" key="1">
    <citation type="submission" date="2024-01" db="EMBL/GenBank/DDBJ databases">
        <title>The genomes of 5 underutilized Papilionoideae crops provide insights into root nodulation and disease resistanc.</title>
        <authorList>
            <person name="Yuan L."/>
        </authorList>
    </citation>
    <scope>NUCLEOTIDE SEQUENCE [LARGE SCALE GENOMIC DNA]</scope>
    <source>
        <strain evidence="2">ZHUSHIDOU_FW_LH</strain>
        <tissue evidence="2">Leaf</tissue>
    </source>
</reference>
<proteinExistence type="predicted"/>
<sequence length="83" mass="9385">MNHCYRKLAQEKKKGPVLSPTSSSSCHPSISSNNLKGSSSTEEFNIREEDQEGSMMPVKETALIHKPYDVVMVSKPFQIQIWM</sequence>
<protein>
    <submittedName>
        <fullName evidence="2">Uncharacterized protein</fullName>
    </submittedName>
</protein>
<dbReference type="AlphaFoldDB" id="A0AAN9IDP7"/>
<organism evidence="2 3">
    <name type="scientific">Crotalaria pallida</name>
    <name type="common">Smooth rattlebox</name>
    <name type="synonym">Crotalaria striata</name>
    <dbReference type="NCBI Taxonomy" id="3830"/>
    <lineage>
        <taxon>Eukaryota</taxon>
        <taxon>Viridiplantae</taxon>
        <taxon>Streptophyta</taxon>
        <taxon>Embryophyta</taxon>
        <taxon>Tracheophyta</taxon>
        <taxon>Spermatophyta</taxon>
        <taxon>Magnoliopsida</taxon>
        <taxon>eudicotyledons</taxon>
        <taxon>Gunneridae</taxon>
        <taxon>Pentapetalae</taxon>
        <taxon>rosids</taxon>
        <taxon>fabids</taxon>
        <taxon>Fabales</taxon>
        <taxon>Fabaceae</taxon>
        <taxon>Papilionoideae</taxon>
        <taxon>50 kb inversion clade</taxon>
        <taxon>genistoids sensu lato</taxon>
        <taxon>core genistoids</taxon>
        <taxon>Crotalarieae</taxon>
        <taxon>Crotalaria</taxon>
    </lineage>
</organism>
<evidence type="ECO:0000256" key="1">
    <source>
        <dbReference type="SAM" id="MobiDB-lite"/>
    </source>
</evidence>
<feature type="region of interest" description="Disordered" evidence="1">
    <location>
        <begin position="9"/>
        <end position="56"/>
    </location>
</feature>
<feature type="compositionally biased region" description="Low complexity" evidence="1">
    <location>
        <begin position="19"/>
        <end position="40"/>
    </location>
</feature>
<keyword evidence="3" id="KW-1185">Reference proteome</keyword>
<accession>A0AAN9IDP7</accession>
<comment type="caution">
    <text evidence="2">The sequence shown here is derived from an EMBL/GenBank/DDBJ whole genome shotgun (WGS) entry which is preliminary data.</text>
</comment>
<evidence type="ECO:0000313" key="3">
    <source>
        <dbReference type="Proteomes" id="UP001372338"/>
    </source>
</evidence>